<sequence length="74" mass="8223">MKKQKSLLPSQPLIIPVTRVLASKKGEEAAYDETAPPIYDEEGGYEREEIEAKQGECLVIQRALTTPKVVHGED</sequence>
<comment type="caution">
    <text evidence="1">The sequence shown here is derived from an EMBL/GenBank/DDBJ whole genome shotgun (WGS) entry which is preliminary data.</text>
</comment>
<dbReference type="AlphaFoldDB" id="A0A314UNU7"/>
<name>A0A314UNU7_PRUYE</name>
<protein>
    <submittedName>
        <fullName evidence="1">Uncharacterized protein</fullName>
    </submittedName>
</protein>
<reference evidence="1 2" key="1">
    <citation type="submission" date="2018-02" db="EMBL/GenBank/DDBJ databases">
        <title>Draft genome of wild Prunus yedoensis var. nudiflora.</title>
        <authorList>
            <person name="Baek S."/>
            <person name="Kim J.-H."/>
            <person name="Choi K."/>
            <person name="Kim G.-B."/>
            <person name="Cho A."/>
            <person name="Jang H."/>
            <person name="Shin C.-H."/>
            <person name="Yu H.-J."/>
            <person name="Mun J.-H."/>
        </authorList>
    </citation>
    <scope>NUCLEOTIDE SEQUENCE [LARGE SCALE GENOMIC DNA]</scope>
    <source>
        <strain evidence="2">cv. Jeju island</strain>
        <tissue evidence="1">Leaf</tissue>
    </source>
</reference>
<proteinExistence type="predicted"/>
<dbReference type="EMBL" id="PJQY01003328">
    <property type="protein sequence ID" value="PQM38264.1"/>
    <property type="molecule type" value="Genomic_DNA"/>
</dbReference>
<evidence type="ECO:0000313" key="2">
    <source>
        <dbReference type="Proteomes" id="UP000250321"/>
    </source>
</evidence>
<accession>A0A314UNU7</accession>
<keyword evidence="2" id="KW-1185">Reference proteome</keyword>
<organism evidence="1 2">
    <name type="scientific">Prunus yedoensis var. nudiflora</name>
    <dbReference type="NCBI Taxonomy" id="2094558"/>
    <lineage>
        <taxon>Eukaryota</taxon>
        <taxon>Viridiplantae</taxon>
        <taxon>Streptophyta</taxon>
        <taxon>Embryophyta</taxon>
        <taxon>Tracheophyta</taxon>
        <taxon>Spermatophyta</taxon>
        <taxon>Magnoliopsida</taxon>
        <taxon>eudicotyledons</taxon>
        <taxon>Gunneridae</taxon>
        <taxon>Pentapetalae</taxon>
        <taxon>rosids</taxon>
        <taxon>fabids</taxon>
        <taxon>Rosales</taxon>
        <taxon>Rosaceae</taxon>
        <taxon>Amygdaloideae</taxon>
        <taxon>Amygdaleae</taxon>
        <taxon>Prunus</taxon>
    </lineage>
</organism>
<evidence type="ECO:0000313" key="1">
    <source>
        <dbReference type="EMBL" id="PQM38264.1"/>
    </source>
</evidence>
<gene>
    <name evidence="1" type="ORF">Pyn_02265</name>
</gene>
<dbReference type="Proteomes" id="UP000250321">
    <property type="component" value="Unassembled WGS sequence"/>
</dbReference>